<sequence>MPGPSALVVPALKRHTATVIFAHGLGDSGAGWAGLAENWRRRGKFEEVSFVFPNAPDIPITVNWGMRMPGWYDITTFDELADAHDEPGILRSRSFFHSLIDKEVSEKGISSDRIVLGGFSQGGAMSIFAGVTSPRKLGGIVGLSSYLLMGNKIRDLVPSDNPNKDTPVFMAHGAEDELVKTRWGKKTADLLSEWGWKVDWKTYPGLAHSADPQEIDDLEAFLEKRLPPLGQQ</sequence>
<evidence type="ECO:0000259" key="13">
    <source>
        <dbReference type="Pfam" id="PF02230"/>
    </source>
</evidence>
<protein>
    <recommendedName>
        <fullName evidence="4">Acyl-protein thioesterase 1</fullName>
        <ecNumber evidence="3">3.1.2.22</ecNumber>
    </recommendedName>
    <alternativeName>
        <fullName evidence="11">Palmitoyl-protein hydrolase</fullName>
    </alternativeName>
</protein>
<evidence type="ECO:0000256" key="1">
    <source>
        <dbReference type="ARBA" id="ARBA00004496"/>
    </source>
</evidence>
<dbReference type="EC" id="3.1.2.22" evidence="3"/>
<dbReference type="GO" id="GO:0008474">
    <property type="term" value="F:palmitoyl-(protein) hydrolase activity"/>
    <property type="evidence" value="ECO:0007669"/>
    <property type="project" value="UniProtKB-EC"/>
</dbReference>
<dbReference type="FunFam" id="3.40.50.1820:FF:000010">
    <property type="entry name" value="Acyl-protein thioesterase 2"/>
    <property type="match status" value="1"/>
</dbReference>
<comment type="subcellular location">
    <subcellularLocation>
        <location evidence="1">Cytoplasm</location>
    </subcellularLocation>
</comment>
<dbReference type="InterPro" id="IPR003140">
    <property type="entry name" value="PLipase/COase/thioEstase"/>
</dbReference>
<evidence type="ECO:0000256" key="6">
    <source>
        <dbReference type="ARBA" id="ARBA00022490"/>
    </source>
</evidence>
<dbReference type="EMBL" id="KV407462">
    <property type="protein sequence ID" value="KZF20837.1"/>
    <property type="molecule type" value="Genomic_DNA"/>
</dbReference>
<comment type="function">
    <text evidence="10">Hydrolyzes fatty acids from S-acylated cysteine residues in proteins with a strong preference for palmitoylated G-alpha proteins over other acyl substrates. Mediates the deacylation of G-alpha proteins such as GPA1 in vivo, but has weak or no activity toward palmitoylated Ras proteins. Has weak lysophospholipase activity in vitro; however such activity may not exist in vivo.</text>
</comment>
<evidence type="ECO:0000256" key="10">
    <source>
        <dbReference type="ARBA" id="ARBA00029392"/>
    </source>
</evidence>
<dbReference type="Gene3D" id="3.40.50.1820">
    <property type="entry name" value="alpha/beta hydrolase"/>
    <property type="match status" value="1"/>
</dbReference>
<evidence type="ECO:0000256" key="9">
    <source>
        <dbReference type="ARBA" id="ARBA00023098"/>
    </source>
</evidence>
<keyword evidence="6" id="KW-0963">Cytoplasm</keyword>
<keyword evidence="7" id="KW-0378">Hydrolase</keyword>
<evidence type="ECO:0000256" key="4">
    <source>
        <dbReference type="ARBA" id="ARBA00014923"/>
    </source>
</evidence>
<dbReference type="RefSeq" id="XP_018186392.1">
    <property type="nucleotide sequence ID" value="XM_018335369.1"/>
</dbReference>
<dbReference type="GO" id="GO:0005737">
    <property type="term" value="C:cytoplasm"/>
    <property type="evidence" value="ECO:0007669"/>
    <property type="project" value="UniProtKB-SubCell"/>
</dbReference>
<dbReference type="InterPro" id="IPR050565">
    <property type="entry name" value="LYPA1-2/EST-like"/>
</dbReference>
<dbReference type="Pfam" id="PF02230">
    <property type="entry name" value="Abhydrolase_2"/>
    <property type="match status" value="1"/>
</dbReference>
<gene>
    <name evidence="14" type="ORF">L228DRAFT_270112</name>
</gene>
<dbReference type="GO" id="GO:0052689">
    <property type="term" value="F:carboxylic ester hydrolase activity"/>
    <property type="evidence" value="ECO:0007669"/>
    <property type="project" value="UniProtKB-KW"/>
</dbReference>
<evidence type="ECO:0000256" key="5">
    <source>
        <dbReference type="ARBA" id="ARBA00022487"/>
    </source>
</evidence>
<accession>A0A165FCZ6</accession>
<evidence type="ECO:0000256" key="12">
    <source>
        <dbReference type="ARBA" id="ARBA00047337"/>
    </source>
</evidence>
<dbReference type="GeneID" id="28900506"/>
<evidence type="ECO:0000256" key="7">
    <source>
        <dbReference type="ARBA" id="ARBA00022801"/>
    </source>
</evidence>
<comment type="catalytic activity">
    <reaction evidence="12">
        <text>S-hexadecanoyl-L-cysteinyl-[protein] + H2O = L-cysteinyl-[protein] + hexadecanoate + H(+)</text>
        <dbReference type="Rhea" id="RHEA:19233"/>
        <dbReference type="Rhea" id="RHEA-COMP:10131"/>
        <dbReference type="Rhea" id="RHEA-COMP:11032"/>
        <dbReference type="ChEBI" id="CHEBI:7896"/>
        <dbReference type="ChEBI" id="CHEBI:15377"/>
        <dbReference type="ChEBI" id="CHEBI:15378"/>
        <dbReference type="ChEBI" id="CHEBI:29950"/>
        <dbReference type="ChEBI" id="CHEBI:74151"/>
        <dbReference type="EC" id="3.1.2.22"/>
    </reaction>
</comment>
<dbReference type="PANTHER" id="PTHR10655">
    <property type="entry name" value="LYSOPHOSPHOLIPASE-RELATED"/>
    <property type="match status" value="1"/>
</dbReference>
<dbReference type="SUPFAM" id="SSF53474">
    <property type="entry name" value="alpha/beta-Hydrolases"/>
    <property type="match status" value="1"/>
</dbReference>
<dbReference type="OMA" id="WYDILAM"/>
<evidence type="ECO:0000313" key="14">
    <source>
        <dbReference type="EMBL" id="KZF20837.1"/>
    </source>
</evidence>
<evidence type="ECO:0000256" key="8">
    <source>
        <dbReference type="ARBA" id="ARBA00022832"/>
    </source>
</evidence>
<evidence type="ECO:0000256" key="11">
    <source>
        <dbReference type="ARBA" id="ARBA00031195"/>
    </source>
</evidence>
<keyword evidence="15" id="KW-1185">Reference proteome</keyword>
<feature type="domain" description="Phospholipase/carboxylesterase/thioesterase" evidence="13">
    <location>
        <begin position="7"/>
        <end position="224"/>
    </location>
</feature>
<keyword evidence="8" id="KW-0276">Fatty acid metabolism</keyword>
<dbReference type="InParanoid" id="A0A165FCZ6"/>
<dbReference type="PANTHER" id="PTHR10655:SF17">
    <property type="entry name" value="LYSOPHOSPHOLIPASE-LIKE PROTEIN 1"/>
    <property type="match status" value="1"/>
</dbReference>
<dbReference type="FunCoup" id="A0A165FCZ6">
    <property type="interactions" value="467"/>
</dbReference>
<reference evidence="14 15" key="1">
    <citation type="journal article" date="2016" name="Fungal Biol.">
        <title>The genome of Xylona heveae provides a window into fungal endophytism.</title>
        <authorList>
            <person name="Gazis R."/>
            <person name="Kuo A."/>
            <person name="Riley R."/>
            <person name="LaButti K."/>
            <person name="Lipzen A."/>
            <person name="Lin J."/>
            <person name="Amirebrahimi M."/>
            <person name="Hesse C.N."/>
            <person name="Spatafora J.W."/>
            <person name="Henrissat B."/>
            <person name="Hainaut M."/>
            <person name="Grigoriev I.V."/>
            <person name="Hibbett D.S."/>
        </authorList>
    </citation>
    <scope>NUCLEOTIDE SEQUENCE [LARGE SCALE GENOMIC DNA]</scope>
    <source>
        <strain evidence="14 15">TC161</strain>
    </source>
</reference>
<evidence type="ECO:0000256" key="3">
    <source>
        <dbReference type="ARBA" id="ARBA00012423"/>
    </source>
</evidence>
<dbReference type="Proteomes" id="UP000076632">
    <property type="component" value="Unassembled WGS sequence"/>
</dbReference>
<dbReference type="OrthoDB" id="2418081at2759"/>
<organism evidence="14 15">
    <name type="scientific">Xylona heveae (strain CBS 132557 / TC161)</name>
    <dbReference type="NCBI Taxonomy" id="1328760"/>
    <lineage>
        <taxon>Eukaryota</taxon>
        <taxon>Fungi</taxon>
        <taxon>Dikarya</taxon>
        <taxon>Ascomycota</taxon>
        <taxon>Pezizomycotina</taxon>
        <taxon>Xylonomycetes</taxon>
        <taxon>Xylonales</taxon>
        <taxon>Xylonaceae</taxon>
        <taxon>Xylona</taxon>
    </lineage>
</organism>
<keyword evidence="5" id="KW-0719">Serine esterase</keyword>
<proteinExistence type="inferred from homology"/>
<keyword evidence="9" id="KW-0443">Lipid metabolism</keyword>
<evidence type="ECO:0000313" key="15">
    <source>
        <dbReference type="Proteomes" id="UP000076632"/>
    </source>
</evidence>
<evidence type="ECO:0000256" key="2">
    <source>
        <dbReference type="ARBA" id="ARBA00006499"/>
    </source>
</evidence>
<dbReference type="GO" id="GO:0006631">
    <property type="term" value="P:fatty acid metabolic process"/>
    <property type="evidence" value="ECO:0007669"/>
    <property type="project" value="UniProtKB-KW"/>
</dbReference>
<comment type="similarity">
    <text evidence="2">Belongs to the AB hydrolase superfamily. AB hydrolase 2 family.</text>
</comment>
<dbReference type="AlphaFoldDB" id="A0A165FCZ6"/>
<name>A0A165FCZ6_XYLHT</name>
<dbReference type="STRING" id="1328760.A0A165FCZ6"/>
<dbReference type="InterPro" id="IPR029058">
    <property type="entry name" value="AB_hydrolase_fold"/>
</dbReference>